<keyword evidence="2" id="KW-1185">Reference proteome</keyword>
<dbReference type="AlphaFoldDB" id="A0A2R6QER1"/>
<dbReference type="EMBL" id="MLYV02000358">
    <property type="protein sequence ID" value="PSS06640.1"/>
    <property type="molecule type" value="Genomic_DNA"/>
</dbReference>
<protein>
    <submittedName>
        <fullName evidence="1">Uncharacterized protein</fullName>
    </submittedName>
</protein>
<comment type="caution">
    <text evidence="1">The sequence shown here is derived from an EMBL/GenBank/DDBJ whole genome shotgun (WGS) entry which is preliminary data.</text>
</comment>
<name>A0A2R6QER1_9APHY</name>
<proteinExistence type="predicted"/>
<sequence>MVVSDPAELRPMQPSDHTVLASAAEARKCCSFMNFMRDIGILCYTILAAEEVATLPSRPTGPTSGVTTQSTSMSQISSDSGAVIAAFQAEYVISRHFIAGRVN</sequence>
<dbReference type="Proteomes" id="UP000186601">
    <property type="component" value="Unassembled WGS sequence"/>
</dbReference>
<evidence type="ECO:0000313" key="1">
    <source>
        <dbReference type="EMBL" id="PSS06640.1"/>
    </source>
</evidence>
<organism evidence="1 2">
    <name type="scientific">Hermanssonia centrifuga</name>
    <dbReference type="NCBI Taxonomy" id="98765"/>
    <lineage>
        <taxon>Eukaryota</taxon>
        <taxon>Fungi</taxon>
        <taxon>Dikarya</taxon>
        <taxon>Basidiomycota</taxon>
        <taxon>Agaricomycotina</taxon>
        <taxon>Agaricomycetes</taxon>
        <taxon>Polyporales</taxon>
        <taxon>Meruliaceae</taxon>
        <taxon>Hermanssonia</taxon>
    </lineage>
</organism>
<reference evidence="1 2" key="1">
    <citation type="submission" date="2018-02" db="EMBL/GenBank/DDBJ databases">
        <title>Genome sequence of the basidiomycete white-rot fungus Phlebia centrifuga.</title>
        <authorList>
            <person name="Granchi Z."/>
            <person name="Peng M."/>
            <person name="de Vries R.P."/>
            <person name="Hilden K."/>
            <person name="Makela M.R."/>
            <person name="Grigoriev I."/>
            <person name="Riley R."/>
        </authorList>
    </citation>
    <scope>NUCLEOTIDE SEQUENCE [LARGE SCALE GENOMIC DNA]</scope>
    <source>
        <strain evidence="1 2">FBCC195</strain>
    </source>
</reference>
<evidence type="ECO:0000313" key="2">
    <source>
        <dbReference type="Proteomes" id="UP000186601"/>
    </source>
</evidence>
<accession>A0A2R6QER1</accession>
<gene>
    <name evidence="1" type="ORF">PHLCEN_2v3596</name>
</gene>